<sequence>MKGLFDTLLNKIRPIVSARPRILAAHFPPDSLLYHYSQYNLLESSTLHIDAGQVAYLIINEQYTPAYREGEYPLDPDNIPQTETADILFLNIVTIANRLWQSAYQPSQRPLDQPLSGTYSVSIHDADAVCRTVIEHQAINLDDDLIDQWVSYTIDHTLINEHISADDIENQAEALQNFLKARLRTQLNAQGLTLHDLRIGRRPPAAKAERERRVAYTETPVFAPAREAAPAASATIAINDDTPRSPLSEDKIYYRVHHGQQIGPLSALDIQKLIDEGQILARDLLWQKGMTAWLPAQAFSHFNWN</sequence>
<dbReference type="InterPro" id="IPR025640">
    <property type="entry name" value="GYF_2"/>
</dbReference>
<gene>
    <name evidence="2" type="ORF">NCTC13294_00527</name>
</gene>
<evidence type="ECO:0000259" key="1">
    <source>
        <dbReference type="Pfam" id="PF14237"/>
    </source>
</evidence>
<evidence type="ECO:0000313" key="3">
    <source>
        <dbReference type="Proteomes" id="UP000254572"/>
    </source>
</evidence>
<dbReference type="Pfam" id="PF14237">
    <property type="entry name" value="GYF_2"/>
    <property type="match status" value="1"/>
</dbReference>
<organism evidence="2 3">
    <name type="scientific">Cardiobacterium valvarum</name>
    <dbReference type="NCBI Taxonomy" id="194702"/>
    <lineage>
        <taxon>Bacteria</taxon>
        <taxon>Pseudomonadati</taxon>
        <taxon>Pseudomonadota</taxon>
        <taxon>Gammaproteobacteria</taxon>
        <taxon>Cardiobacteriales</taxon>
        <taxon>Cardiobacteriaceae</taxon>
        <taxon>Cardiobacterium</taxon>
    </lineage>
</organism>
<dbReference type="EMBL" id="UFUW01000001">
    <property type="protein sequence ID" value="SUX19494.1"/>
    <property type="molecule type" value="Genomic_DNA"/>
</dbReference>
<feature type="domain" description="GYF" evidence="1">
    <location>
        <begin position="253"/>
        <end position="299"/>
    </location>
</feature>
<dbReference type="AlphaFoldDB" id="A0A381E0R7"/>
<keyword evidence="3" id="KW-1185">Reference proteome</keyword>
<proteinExistence type="predicted"/>
<dbReference type="RefSeq" id="WP_115610805.1">
    <property type="nucleotide sequence ID" value="NZ_JBHLZC010000001.1"/>
</dbReference>
<protein>
    <recommendedName>
        <fullName evidence="1">GYF domain-containing protein</fullName>
    </recommendedName>
</protein>
<dbReference type="Proteomes" id="UP000254572">
    <property type="component" value="Unassembled WGS sequence"/>
</dbReference>
<accession>A0A381E0R7</accession>
<name>A0A381E0R7_9GAMM</name>
<evidence type="ECO:0000313" key="2">
    <source>
        <dbReference type="EMBL" id="SUX19494.1"/>
    </source>
</evidence>
<dbReference type="OrthoDB" id="8859199at2"/>
<reference evidence="2 3" key="1">
    <citation type="submission" date="2018-06" db="EMBL/GenBank/DDBJ databases">
        <authorList>
            <consortium name="Pathogen Informatics"/>
            <person name="Doyle S."/>
        </authorList>
    </citation>
    <scope>NUCLEOTIDE SEQUENCE [LARGE SCALE GENOMIC DNA]</scope>
    <source>
        <strain evidence="2 3">NCTC13294</strain>
    </source>
</reference>